<name>X1KES4_9ZZZZ</name>
<feature type="non-terminal residue" evidence="1">
    <location>
        <position position="1"/>
    </location>
</feature>
<gene>
    <name evidence="1" type="ORF">S03H2_68811</name>
</gene>
<evidence type="ECO:0000313" key="1">
    <source>
        <dbReference type="EMBL" id="GAH92135.1"/>
    </source>
</evidence>
<comment type="caution">
    <text evidence="1">The sequence shown here is derived from an EMBL/GenBank/DDBJ whole genome shotgun (WGS) entry which is preliminary data.</text>
</comment>
<accession>X1KES4</accession>
<proteinExistence type="predicted"/>
<organism evidence="1">
    <name type="scientific">marine sediment metagenome</name>
    <dbReference type="NCBI Taxonomy" id="412755"/>
    <lineage>
        <taxon>unclassified sequences</taxon>
        <taxon>metagenomes</taxon>
        <taxon>ecological metagenomes</taxon>
    </lineage>
</organism>
<dbReference type="EMBL" id="BARU01045317">
    <property type="protein sequence ID" value="GAH92135.1"/>
    <property type="molecule type" value="Genomic_DNA"/>
</dbReference>
<sequence length="32" mass="3520">YNAIESGVTKSIAISTTINEKPQKKIITKSKK</sequence>
<reference evidence="1" key="1">
    <citation type="journal article" date="2014" name="Front. Microbiol.">
        <title>High frequency of phylogenetically diverse reductive dehalogenase-homologous genes in deep subseafloor sedimentary metagenomes.</title>
        <authorList>
            <person name="Kawai M."/>
            <person name="Futagami T."/>
            <person name="Toyoda A."/>
            <person name="Takaki Y."/>
            <person name="Nishi S."/>
            <person name="Hori S."/>
            <person name="Arai W."/>
            <person name="Tsubouchi T."/>
            <person name="Morono Y."/>
            <person name="Uchiyama I."/>
            <person name="Ito T."/>
            <person name="Fujiyama A."/>
            <person name="Inagaki F."/>
            <person name="Takami H."/>
        </authorList>
    </citation>
    <scope>NUCLEOTIDE SEQUENCE</scope>
    <source>
        <strain evidence="1">Expedition CK06-06</strain>
    </source>
</reference>
<protein>
    <submittedName>
        <fullName evidence="1">Uncharacterized protein</fullName>
    </submittedName>
</protein>
<dbReference type="AlphaFoldDB" id="X1KES4"/>